<feature type="domain" description="OmpR/PhoB-type" evidence="9">
    <location>
        <begin position="152"/>
        <end position="250"/>
    </location>
</feature>
<dbReference type="PROSITE" id="PS51755">
    <property type="entry name" value="OMPR_PHOB"/>
    <property type="match status" value="1"/>
</dbReference>
<dbReference type="InterPro" id="IPR011006">
    <property type="entry name" value="CheY-like_superfamily"/>
</dbReference>
<dbReference type="SMART" id="SM00862">
    <property type="entry name" value="Trans_reg_C"/>
    <property type="match status" value="1"/>
</dbReference>
<feature type="DNA-binding region" description="OmpR/PhoB-type" evidence="7">
    <location>
        <begin position="152"/>
        <end position="250"/>
    </location>
</feature>
<evidence type="ECO:0000256" key="5">
    <source>
        <dbReference type="ARBA" id="ARBA00023163"/>
    </source>
</evidence>
<dbReference type="HOGENOM" id="CLU_000445_30_1_6"/>
<dbReference type="InterPro" id="IPR001789">
    <property type="entry name" value="Sig_transdc_resp-reg_receiver"/>
</dbReference>
<evidence type="ECO:0000259" key="9">
    <source>
        <dbReference type="PROSITE" id="PS51755"/>
    </source>
</evidence>
<dbReference type="SUPFAM" id="SSF52172">
    <property type="entry name" value="CheY-like"/>
    <property type="match status" value="1"/>
</dbReference>
<evidence type="ECO:0000313" key="11">
    <source>
        <dbReference type="Proteomes" id="UP000013084"/>
    </source>
</evidence>
<dbReference type="GO" id="GO:0000976">
    <property type="term" value="F:transcription cis-regulatory region binding"/>
    <property type="evidence" value="ECO:0007669"/>
    <property type="project" value="TreeGrafter"/>
</dbReference>
<dbReference type="Gene3D" id="3.40.50.2300">
    <property type="match status" value="1"/>
</dbReference>
<evidence type="ECO:0000256" key="7">
    <source>
        <dbReference type="PROSITE-ProRule" id="PRU01091"/>
    </source>
</evidence>
<dbReference type="Proteomes" id="UP000013084">
    <property type="component" value="Unassembled WGS sequence"/>
</dbReference>
<evidence type="ECO:0000256" key="6">
    <source>
        <dbReference type="PROSITE-ProRule" id="PRU00169"/>
    </source>
</evidence>
<keyword evidence="1 6" id="KW-0597">Phosphoprotein</keyword>
<dbReference type="GO" id="GO:0032993">
    <property type="term" value="C:protein-DNA complex"/>
    <property type="evidence" value="ECO:0007669"/>
    <property type="project" value="TreeGrafter"/>
</dbReference>
<evidence type="ECO:0000256" key="1">
    <source>
        <dbReference type="ARBA" id="ARBA00022553"/>
    </source>
</evidence>
<keyword evidence="2" id="KW-0902">Two-component regulatory system</keyword>
<evidence type="ECO:0000256" key="4">
    <source>
        <dbReference type="ARBA" id="ARBA00023125"/>
    </source>
</evidence>
<organism evidence="10 11">
    <name type="scientific">Acinetobacter higginsii</name>
    <dbReference type="NCBI Taxonomy" id="70347"/>
    <lineage>
        <taxon>Bacteria</taxon>
        <taxon>Pseudomonadati</taxon>
        <taxon>Pseudomonadota</taxon>
        <taxon>Gammaproteobacteria</taxon>
        <taxon>Moraxellales</taxon>
        <taxon>Moraxellaceae</taxon>
        <taxon>Acinetobacter</taxon>
    </lineage>
</organism>
<keyword evidence="11" id="KW-1185">Reference proteome</keyword>
<dbReference type="Pfam" id="PF00486">
    <property type="entry name" value="Trans_reg_C"/>
    <property type="match status" value="1"/>
</dbReference>
<evidence type="ECO:0000256" key="3">
    <source>
        <dbReference type="ARBA" id="ARBA00023015"/>
    </source>
</evidence>
<protein>
    <recommendedName>
        <fullName evidence="12">DNA-binding response regulator</fullName>
    </recommendedName>
</protein>
<dbReference type="PROSITE" id="PS50110">
    <property type="entry name" value="RESPONSE_REGULATORY"/>
    <property type="match status" value="1"/>
</dbReference>
<keyword evidence="5" id="KW-0804">Transcription</keyword>
<gene>
    <name evidence="10" type="ORF">F902_02516</name>
</gene>
<accession>N9STX9</accession>
<dbReference type="Pfam" id="PF00072">
    <property type="entry name" value="Response_reg"/>
    <property type="match status" value="1"/>
</dbReference>
<dbReference type="InterPro" id="IPR039420">
    <property type="entry name" value="WalR-like"/>
</dbReference>
<dbReference type="SUPFAM" id="SSF46894">
    <property type="entry name" value="C-terminal effector domain of the bipartite response regulators"/>
    <property type="match status" value="1"/>
</dbReference>
<keyword evidence="4 7" id="KW-0238">DNA-binding</keyword>
<dbReference type="FunFam" id="1.10.10.10:FF:000005">
    <property type="entry name" value="Two-component system response regulator"/>
    <property type="match status" value="1"/>
</dbReference>
<evidence type="ECO:0000313" key="10">
    <source>
        <dbReference type="EMBL" id="ENX58116.1"/>
    </source>
</evidence>
<dbReference type="InterPro" id="IPR016032">
    <property type="entry name" value="Sig_transdc_resp-reg_C-effctor"/>
</dbReference>
<dbReference type="Gene3D" id="1.10.10.10">
    <property type="entry name" value="Winged helix-like DNA-binding domain superfamily/Winged helix DNA-binding domain"/>
    <property type="match status" value="1"/>
</dbReference>
<dbReference type="AlphaFoldDB" id="N9STX9"/>
<dbReference type="GO" id="GO:0006355">
    <property type="term" value="P:regulation of DNA-templated transcription"/>
    <property type="evidence" value="ECO:0007669"/>
    <property type="project" value="InterPro"/>
</dbReference>
<dbReference type="EMBL" id="APRN01000036">
    <property type="protein sequence ID" value="ENX58116.1"/>
    <property type="molecule type" value="Genomic_DNA"/>
</dbReference>
<sequence>MNIEMTPKLHLCHSKLFKVVQRYYLLKQGFNRFKMKILLVEDEQKIGSYLNQALSEAGYMIDWVTDEITGKHLALLFNEYDLVVLDVMFAGLNGWNILHDVGKNGKTMPILFLIARDQIEERVKGLGLSFTLVELLTRIKGLLSREQWNHEINRICVADLELDIWKRSVSRAGKRINLTAQEYALIELFMSRRGEVLPRALIASQIWNMNDDADTKMIEVAISRLRNKIDRNFLPKLIHNIYGMGYVLAEWHGALKSKEKEDVSE</sequence>
<dbReference type="PANTHER" id="PTHR48111">
    <property type="entry name" value="REGULATOR OF RPOS"/>
    <property type="match status" value="1"/>
</dbReference>
<dbReference type="InterPro" id="IPR001867">
    <property type="entry name" value="OmpR/PhoB-type_DNA-bd"/>
</dbReference>
<keyword evidence="3" id="KW-0805">Transcription regulation</keyword>
<dbReference type="GO" id="GO:0005829">
    <property type="term" value="C:cytosol"/>
    <property type="evidence" value="ECO:0007669"/>
    <property type="project" value="TreeGrafter"/>
</dbReference>
<proteinExistence type="predicted"/>
<feature type="modified residue" description="4-aspartylphosphate" evidence="6">
    <location>
        <position position="86"/>
    </location>
</feature>
<comment type="caution">
    <text evidence="10">The sequence shown here is derived from an EMBL/GenBank/DDBJ whole genome shotgun (WGS) entry which is preliminary data.</text>
</comment>
<dbReference type="GO" id="GO:0000156">
    <property type="term" value="F:phosphorelay response regulator activity"/>
    <property type="evidence" value="ECO:0007669"/>
    <property type="project" value="TreeGrafter"/>
</dbReference>
<evidence type="ECO:0000259" key="8">
    <source>
        <dbReference type="PROSITE" id="PS50110"/>
    </source>
</evidence>
<feature type="domain" description="Response regulatory" evidence="8">
    <location>
        <begin position="36"/>
        <end position="149"/>
    </location>
</feature>
<dbReference type="InterPro" id="IPR036388">
    <property type="entry name" value="WH-like_DNA-bd_sf"/>
</dbReference>
<dbReference type="SMART" id="SM00448">
    <property type="entry name" value="REC"/>
    <property type="match status" value="1"/>
</dbReference>
<evidence type="ECO:0008006" key="12">
    <source>
        <dbReference type="Google" id="ProtNLM"/>
    </source>
</evidence>
<reference evidence="10 11" key="1">
    <citation type="submission" date="2013-02" db="EMBL/GenBank/DDBJ databases">
        <title>The Genome Sequence of Acinetobacter sp. CIP 70.18.</title>
        <authorList>
            <consortium name="The Broad Institute Genome Sequencing Platform"/>
            <consortium name="The Broad Institute Genome Sequencing Center for Infectious Disease"/>
            <person name="Cerqueira G."/>
            <person name="Feldgarden M."/>
            <person name="Courvalin P."/>
            <person name="Perichon B."/>
            <person name="Grillot-Courvalin C."/>
            <person name="Clermont D."/>
            <person name="Rocha E."/>
            <person name="Yoon E.-J."/>
            <person name="Nemec A."/>
            <person name="Walker B."/>
            <person name="Young S.K."/>
            <person name="Zeng Q."/>
            <person name="Gargeya S."/>
            <person name="Fitzgerald M."/>
            <person name="Haas B."/>
            <person name="Abouelleil A."/>
            <person name="Alvarado L."/>
            <person name="Arachchi H.M."/>
            <person name="Berlin A.M."/>
            <person name="Chapman S.B."/>
            <person name="Dewar J."/>
            <person name="Goldberg J."/>
            <person name="Griggs A."/>
            <person name="Gujja S."/>
            <person name="Hansen M."/>
            <person name="Howarth C."/>
            <person name="Imamovic A."/>
            <person name="Larimer J."/>
            <person name="McCowan C."/>
            <person name="Murphy C."/>
            <person name="Neiman D."/>
            <person name="Pearson M."/>
            <person name="Priest M."/>
            <person name="Roberts A."/>
            <person name="Saif S."/>
            <person name="Shea T."/>
            <person name="Sisk P."/>
            <person name="Sykes S."/>
            <person name="Wortman J."/>
            <person name="Nusbaum C."/>
            <person name="Birren B."/>
        </authorList>
    </citation>
    <scope>NUCLEOTIDE SEQUENCE [LARGE SCALE GENOMIC DNA]</scope>
    <source>
        <strain evidence="10 11">CIP 70.18</strain>
    </source>
</reference>
<dbReference type="PATRIC" id="fig|1217700.3.peg.2442"/>
<evidence type="ECO:0000256" key="2">
    <source>
        <dbReference type="ARBA" id="ARBA00023012"/>
    </source>
</evidence>
<name>N9STX9_9GAMM</name>
<dbReference type="CDD" id="cd00383">
    <property type="entry name" value="trans_reg_C"/>
    <property type="match status" value="1"/>
</dbReference>
<dbReference type="PANTHER" id="PTHR48111:SF41">
    <property type="entry name" value="TRANSCRIPTIONAL REGULATORY PROTEIN CUSR-RELATED"/>
    <property type="match status" value="1"/>
</dbReference>